<keyword evidence="4 7" id="KW-1133">Transmembrane helix</keyword>
<protein>
    <recommendedName>
        <fullName evidence="10">Zinc/iron permease</fullName>
    </recommendedName>
</protein>
<dbReference type="RefSeq" id="XP_022461890.1">
    <property type="nucleotide sequence ID" value="XM_022603741.1"/>
</dbReference>
<accession>W6MTT7</accession>
<feature type="transmembrane region" description="Helical" evidence="7">
    <location>
        <begin position="172"/>
        <end position="193"/>
    </location>
</feature>
<dbReference type="GO" id="GO:0000139">
    <property type="term" value="C:Golgi membrane"/>
    <property type="evidence" value="ECO:0007669"/>
    <property type="project" value="UniProtKB-SubCell"/>
</dbReference>
<dbReference type="HOGENOM" id="CLU_028824_2_0_1"/>
<evidence type="ECO:0000256" key="5">
    <source>
        <dbReference type="ARBA" id="ARBA00023034"/>
    </source>
</evidence>
<evidence type="ECO:0000256" key="3">
    <source>
        <dbReference type="ARBA" id="ARBA00022692"/>
    </source>
</evidence>
<keyword evidence="5" id="KW-0333">Golgi apparatus</keyword>
<evidence type="ECO:0000256" key="6">
    <source>
        <dbReference type="ARBA" id="ARBA00023136"/>
    </source>
</evidence>
<sequence length="307" mass="32804">MSGFGTVLVLSLLMGISSFLSGLIPIVVRLSSSKLKLISVFGAGVLLSAALVLIIPEGLEKVEEKGSNLTGIMLLLGYFTLHMVQNVPQILSPRNKDYYKTSAVEDLNLEDTELPVLESPPISKPKTILIEAQTQFKNACKSPFTLGLMIHSFCDGIALASTVYAADIRLQLTILFAIFIHKLPAAFGLTSILRSHNLAKSGIMWHLFFFAVSAPIAAVLAFGVFSIVSASDENGSYVSGLLLLFSGGSFLYVAFHALSDTMENHGGEILNGGDMSSIEEPSDERPLELGASALGMLLPVLVSLAKE</sequence>
<comment type="subcellular location">
    <subcellularLocation>
        <location evidence="1">Endomembrane system</location>
        <topology evidence="1">Multi-pass membrane protein</topology>
    </subcellularLocation>
    <subcellularLocation>
        <location evidence="2">Golgi apparatus membrane</location>
    </subcellularLocation>
</comment>
<dbReference type="GO" id="GO:0006829">
    <property type="term" value="P:zinc ion transport"/>
    <property type="evidence" value="ECO:0007669"/>
    <property type="project" value="InterPro"/>
</dbReference>
<evidence type="ECO:0000313" key="8">
    <source>
        <dbReference type="EMBL" id="CDK29908.1"/>
    </source>
</evidence>
<evidence type="ECO:0000256" key="4">
    <source>
        <dbReference type="ARBA" id="ARBA00022989"/>
    </source>
</evidence>
<feature type="transmembrane region" description="Helical" evidence="7">
    <location>
        <begin position="205"/>
        <end position="230"/>
    </location>
</feature>
<dbReference type="GeneID" id="34523278"/>
<keyword evidence="9" id="KW-1185">Reference proteome</keyword>
<feature type="transmembrane region" description="Helical" evidence="7">
    <location>
        <begin position="6"/>
        <end position="28"/>
    </location>
</feature>
<keyword evidence="6 7" id="KW-0472">Membrane</keyword>
<evidence type="ECO:0000256" key="7">
    <source>
        <dbReference type="SAM" id="Phobius"/>
    </source>
</evidence>
<evidence type="ECO:0000313" key="9">
    <source>
        <dbReference type="Proteomes" id="UP000019384"/>
    </source>
</evidence>
<dbReference type="AlphaFoldDB" id="W6MTT7"/>
<reference evidence="8" key="1">
    <citation type="submission" date="2013-12" db="EMBL/GenBank/DDBJ databases">
        <authorList>
            <person name="Genoscope - CEA"/>
        </authorList>
    </citation>
    <scope>NUCLEOTIDE SEQUENCE</scope>
    <source>
        <strain evidence="8">CBS 1993</strain>
    </source>
</reference>
<dbReference type="PANTHER" id="PTHR16133">
    <property type="entry name" value="SOLUTE CARRIER FAMILY 39 ZINC TRANSPORTER , MEMBER 9-RELATED"/>
    <property type="match status" value="1"/>
</dbReference>
<dbReference type="STRING" id="1382522.W6MTT7"/>
<gene>
    <name evidence="8" type="ORF">KUCA_T00005902001</name>
</gene>
<name>W6MTT7_9ASCO</name>
<dbReference type="OrthoDB" id="19859at2759"/>
<dbReference type="PANTHER" id="PTHR16133:SF0">
    <property type="entry name" value="ZINC_IRON REGULATED TRANSPORTER-RELATED PROTEIN 102B, ISOFORM E"/>
    <property type="match status" value="1"/>
</dbReference>
<feature type="transmembrane region" description="Helical" evidence="7">
    <location>
        <begin position="67"/>
        <end position="84"/>
    </location>
</feature>
<dbReference type="EMBL" id="HG793131">
    <property type="protein sequence ID" value="CDK29908.1"/>
    <property type="molecule type" value="Genomic_DNA"/>
</dbReference>
<organism evidence="8 9">
    <name type="scientific">Kuraishia capsulata CBS 1993</name>
    <dbReference type="NCBI Taxonomy" id="1382522"/>
    <lineage>
        <taxon>Eukaryota</taxon>
        <taxon>Fungi</taxon>
        <taxon>Dikarya</taxon>
        <taxon>Ascomycota</taxon>
        <taxon>Saccharomycotina</taxon>
        <taxon>Pichiomycetes</taxon>
        <taxon>Pichiales</taxon>
        <taxon>Pichiaceae</taxon>
        <taxon>Kuraishia</taxon>
    </lineage>
</organism>
<keyword evidence="3 7" id="KW-0812">Transmembrane</keyword>
<evidence type="ECO:0000256" key="1">
    <source>
        <dbReference type="ARBA" id="ARBA00004127"/>
    </source>
</evidence>
<evidence type="ECO:0008006" key="10">
    <source>
        <dbReference type="Google" id="ProtNLM"/>
    </source>
</evidence>
<dbReference type="Pfam" id="PF02535">
    <property type="entry name" value="Zip"/>
    <property type="match status" value="1"/>
</dbReference>
<dbReference type="InterPro" id="IPR003689">
    <property type="entry name" value="ZIP"/>
</dbReference>
<dbReference type="Proteomes" id="UP000019384">
    <property type="component" value="Unassembled WGS sequence"/>
</dbReference>
<feature type="transmembrane region" description="Helical" evidence="7">
    <location>
        <begin position="236"/>
        <end position="255"/>
    </location>
</feature>
<feature type="transmembrane region" description="Helical" evidence="7">
    <location>
        <begin position="144"/>
        <end position="166"/>
    </location>
</feature>
<dbReference type="InterPro" id="IPR045891">
    <property type="entry name" value="ZIP9"/>
</dbReference>
<reference evidence="8" key="2">
    <citation type="submission" date="2014-02" db="EMBL/GenBank/DDBJ databases">
        <title>Complete DNA sequence of /Kuraishia capsulata/ illustrates novel genomic features among budding yeasts (/Saccharomycotina/).</title>
        <authorList>
            <person name="Morales L."/>
            <person name="Noel B."/>
            <person name="Porcel B."/>
            <person name="Marcet-Houben M."/>
            <person name="Hullo M-F."/>
            <person name="Sacerdot C."/>
            <person name="Tekaia F."/>
            <person name="Leh-Louis V."/>
            <person name="Despons L."/>
            <person name="Khanna V."/>
            <person name="Aury J-M."/>
            <person name="Barbe V."/>
            <person name="Couloux A."/>
            <person name="Labadie K."/>
            <person name="Pelletier E."/>
            <person name="Souciet J-L."/>
            <person name="Boekhout T."/>
            <person name="Gabaldon T."/>
            <person name="Wincker P."/>
            <person name="Dujon B."/>
        </authorList>
    </citation>
    <scope>NUCLEOTIDE SEQUENCE</scope>
    <source>
        <strain evidence="8">CBS 1993</strain>
    </source>
</reference>
<feature type="transmembrane region" description="Helical" evidence="7">
    <location>
        <begin position="35"/>
        <end position="55"/>
    </location>
</feature>
<dbReference type="GO" id="GO:0046873">
    <property type="term" value="F:metal ion transmembrane transporter activity"/>
    <property type="evidence" value="ECO:0007669"/>
    <property type="project" value="InterPro"/>
</dbReference>
<evidence type="ECO:0000256" key="2">
    <source>
        <dbReference type="ARBA" id="ARBA00004394"/>
    </source>
</evidence>
<proteinExistence type="predicted"/>